<evidence type="ECO:0000256" key="1">
    <source>
        <dbReference type="SAM" id="MobiDB-lite"/>
    </source>
</evidence>
<feature type="chain" id="PRO_5043399946" evidence="3">
    <location>
        <begin position="33"/>
        <end position="613"/>
    </location>
</feature>
<dbReference type="SUPFAM" id="SSF53300">
    <property type="entry name" value="vWA-like"/>
    <property type="match status" value="1"/>
</dbReference>
<feature type="region of interest" description="Disordered" evidence="1">
    <location>
        <begin position="545"/>
        <end position="571"/>
    </location>
</feature>
<keyword evidence="3" id="KW-0732">Signal</keyword>
<dbReference type="PANTHER" id="PTHR10579:SF43">
    <property type="entry name" value="ZINC FINGER (C3HC4-TYPE RING FINGER) FAMILY PROTEIN"/>
    <property type="match status" value="1"/>
</dbReference>
<evidence type="ECO:0000313" key="4">
    <source>
        <dbReference type="EMBL" id="SDC18627.1"/>
    </source>
</evidence>
<proteinExistence type="predicted"/>
<dbReference type="InterPro" id="IPR051266">
    <property type="entry name" value="CLCR"/>
</dbReference>
<reference evidence="4 5" key="1">
    <citation type="submission" date="2016-10" db="EMBL/GenBank/DDBJ databases">
        <authorList>
            <person name="de Groot N.N."/>
        </authorList>
    </citation>
    <scope>NUCLEOTIDE SEQUENCE [LARGE SCALE GENOMIC DNA]</scope>
    <source>
        <strain evidence="4 5">CGMCC 4.5506</strain>
    </source>
</reference>
<name>A0A222VPC6_9PSEU</name>
<feature type="region of interest" description="Disordered" evidence="1">
    <location>
        <begin position="468"/>
        <end position="488"/>
    </location>
</feature>
<dbReference type="InterPro" id="IPR002035">
    <property type="entry name" value="VWF_A"/>
</dbReference>
<feature type="signal peptide" evidence="3">
    <location>
        <begin position="1"/>
        <end position="32"/>
    </location>
</feature>
<evidence type="ECO:0000256" key="3">
    <source>
        <dbReference type="SAM" id="SignalP"/>
    </source>
</evidence>
<gene>
    <name evidence="4" type="ORF">SAMN05421630_101738</name>
</gene>
<keyword evidence="5" id="KW-1185">Reference proteome</keyword>
<keyword evidence="2" id="KW-0472">Membrane</keyword>
<dbReference type="Pfam" id="PF00092">
    <property type="entry name" value="VWA"/>
    <property type="match status" value="1"/>
</dbReference>
<sequence length="613" mass="64243">MSKWGKHRGAPIGVGLLCAALAAVGAGPPASAQETTEQLAPVMVTLDASGSMAQAMPEGGTRMDSAKTALTGLVDGLDAEARLGLQVYGSQTGESPEEKAAGCEDIVTAEPVGPVDKQALSQTIDGIEPSGYTPIGAALRAAADELPDEGPRAVVLISDGIDTCAPPDPCEVAEELDAEGVELSVHAVGFQVDDEARSQLTCLADATGGSYTDATDAGELEEQLPQVVNRAQRTYEAQGTPITGTEDFPGAPAITAGQYVDTIDAGQTKYYSLSVPEGYTAHVAATAIIPGDESDAGVPRLYTRLFDPARKNCDETFDIAAMWQAHLTSTISWNAEENAGSCAAKDELYFSVEREGPDDTKFWTYDMELMVTLEPPVDGDTGPAANSTFVPFEEPSGPEQGVTGGGSFNDAVELPGSGVYTDEMALGEMATYKVELDWGESLAVQTNVDSRGIDDVITVDTSLRSSLRKRTSESATSELTLHDEQNSGDPVEMTRVLYNNREDGYPAVAGWYYITLESDPGESNETMPVRLSVSKGGEAVEAPDYVSAEGLPEGPVTESGGKQGAGAQRDDVVRTARVEEKGLPAWGWILIAGAGAAVLTGGGLLAFRGRTHR</sequence>
<evidence type="ECO:0000313" key="5">
    <source>
        <dbReference type="Proteomes" id="UP000199494"/>
    </source>
</evidence>
<dbReference type="OrthoDB" id="4318225at2"/>
<dbReference type="KEGG" id="pmad:BAY61_11815"/>
<dbReference type="EMBL" id="FMZE01000001">
    <property type="protein sequence ID" value="SDC18627.1"/>
    <property type="molecule type" value="Genomic_DNA"/>
</dbReference>
<dbReference type="InterPro" id="IPR036465">
    <property type="entry name" value="vWFA_dom_sf"/>
</dbReference>
<accession>A0A222VPC6</accession>
<keyword evidence="2" id="KW-0812">Transmembrane</keyword>
<dbReference type="Gene3D" id="3.40.50.410">
    <property type="entry name" value="von Willebrand factor, type A domain"/>
    <property type="match status" value="1"/>
</dbReference>
<dbReference type="PROSITE" id="PS50234">
    <property type="entry name" value="VWFA"/>
    <property type="match status" value="1"/>
</dbReference>
<feature type="transmembrane region" description="Helical" evidence="2">
    <location>
        <begin position="585"/>
        <end position="607"/>
    </location>
</feature>
<organism evidence="4 5">
    <name type="scientific">Prauserella marina</name>
    <dbReference type="NCBI Taxonomy" id="530584"/>
    <lineage>
        <taxon>Bacteria</taxon>
        <taxon>Bacillati</taxon>
        <taxon>Actinomycetota</taxon>
        <taxon>Actinomycetes</taxon>
        <taxon>Pseudonocardiales</taxon>
        <taxon>Pseudonocardiaceae</taxon>
        <taxon>Prauserella</taxon>
    </lineage>
</organism>
<keyword evidence="2" id="KW-1133">Transmembrane helix</keyword>
<dbReference type="AlphaFoldDB" id="A0A222VPC6"/>
<dbReference type="Proteomes" id="UP000199494">
    <property type="component" value="Unassembled WGS sequence"/>
</dbReference>
<dbReference type="RefSeq" id="WP_091797071.1">
    <property type="nucleotide sequence ID" value="NZ_CP016353.1"/>
</dbReference>
<dbReference type="SMART" id="SM00327">
    <property type="entry name" value="VWA"/>
    <property type="match status" value="1"/>
</dbReference>
<protein>
    <submittedName>
        <fullName evidence="4">Ca-activated chloride channel family protein</fullName>
    </submittedName>
</protein>
<dbReference type="STRING" id="530584.SAMN05421630_101738"/>
<dbReference type="PANTHER" id="PTHR10579">
    <property type="entry name" value="CALCIUM-ACTIVATED CHLORIDE CHANNEL REGULATOR"/>
    <property type="match status" value="1"/>
</dbReference>
<evidence type="ECO:0000256" key="2">
    <source>
        <dbReference type="SAM" id="Phobius"/>
    </source>
</evidence>